<feature type="region of interest" description="Disordered" evidence="1">
    <location>
        <begin position="96"/>
        <end position="122"/>
    </location>
</feature>
<protein>
    <submittedName>
        <fullName evidence="2">Uncharacterized protein</fullName>
    </submittedName>
</protein>
<feature type="region of interest" description="Disordered" evidence="1">
    <location>
        <begin position="1"/>
        <end position="29"/>
    </location>
</feature>
<sequence length="262" mass="26158">MADRSVAAQRPRSPADGGPPLGPDELEPMPSTVTFGEFLAALNPLHHIPGVSWVYRKLTGETIQPVFRVLGGLVIGGPIGAIVAAVGSLVEELFSGGSSAKPAQPATAVASQPPAPAPSRSLAELTTTAGTPLRPLPLATQLAARAYPAPALPPREAAPPPDPAVAAVAAAAALPAPARERDAPGGEAASGVAGAQSPGTAPVAPPGPGQPGRIRGAPILPITSGGQDPAFVQRMLQGLEAYERVMRSRTAPAPAPAAEARP</sequence>
<keyword evidence="3" id="KW-1185">Reference proteome</keyword>
<evidence type="ECO:0000256" key="1">
    <source>
        <dbReference type="SAM" id="MobiDB-lite"/>
    </source>
</evidence>
<dbReference type="EMBL" id="CP076448">
    <property type="protein sequence ID" value="QXM26023.1"/>
    <property type="molecule type" value="Genomic_DNA"/>
</dbReference>
<dbReference type="RefSeq" id="WP_218287074.1">
    <property type="nucleotide sequence ID" value="NZ_CP076448.1"/>
</dbReference>
<feature type="region of interest" description="Disordered" evidence="1">
    <location>
        <begin position="176"/>
        <end position="218"/>
    </location>
</feature>
<dbReference type="AlphaFoldDB" id="A0A975U5B9"/>
<feature type="compositionally biased region" description="Low complexity" evidence="1">
    <location>
        <begin position="102"/>
        <end position="112"/>
    </location>
</feature>
<evidence type="ECO:0000313" key="3">
    <source>
        <dbReference type="Proteomes" id="UP000694001"/>
    </source>
</evidence>
<reference evidence="2" key="1">
    <citation type="submission" date="2021-06" db="EMBL/GenBank/DDBJ databases">
        <title>Elioraea tepida, sp. nov., a moderately thermophilic aerobic anoxygenic phototrophic bacterium isolated from an alkaline siliceous hot spring mat community in Yellowstone National Park, WY, USA.</title>
        <authorList>
            <person name="Saini M.K."/>
            <person name="Yoshida S."/>
            <person name="Sebastian A."/>
            <person name="Hirose S."/>
            <person name="Hara E."/>
            <person name="Tamaki H."/>
            <person name="Soulier N.T."/>
            <person name="Albert I."/>
            <person name="Hanada S."/>
            <person name="Bryant D.A."/>
            <person name="Tank M."/>
        </authorList>
    </citation>
    <scope>NUCLEOTIDE SEQUENCE</scope>
    <source>
        <strain evidence="2">MS-P2</strain>
    </source>
</reference>
<evidence type="ECO:0000313" key="2">
    <source>
        <dbReference type="EMBL" id="QXM26023.1"/>
    </source>
</evidence>
<gene>
    <name evidence="2" type="ORF">KO353_07490</name>
</gene>
<proteinExistence type="predicted"/>
<dbReference type="KEGG" id="elio:KO353_07490"/>
<accession>A0A975U5B9</accession>
<dbReference type="Proteomes" id="UP000694001">
    <property type="component" value="Chromosome"/>
</dbReference>
<name>A0A975U5B9_9PROT</name>
<organism evidence="2 3">
    <name type="scientific">Elioraea tepida</name>
    <dbReference type="NCBI Taxonomy" id="2843330"/>
    <lineage>
        <taxon>Bacteria</taxon>
        <taxon>Pseudomonadati</taxon>
        <taxon>Pseudomonadota</taxon>
        <taxon>Alphaproteobacteria</taxon>
        <taxon>Acetobacterales</taxon>
        <taxon>Elioraeaceae</taxon>
        <taxon>Elioraea</taxon>
    </lineage>
</organism>